<feature type="region of interest" description="Disordered" evidence="1">
    <location>
        <begin position="21"/>
        <end position="45"/>
    </location>
</feature>
<dbReference type="Proteomes" id="UP000274822">
    <property type="component" value="Unassembled WGS sequence"/>
</dbReference>
<dbReference type="Pfam" id="PF13857">
    <property type="entry name" value="Ank_5"/>
    <property type="match status" value="1"/>
</dbReference>
<proteinExistence type="predicted"/>
<organism evidence="2 3">
    <name type="scientific">Jimgerdemannia flammicorona</name>
    <dbReference type="NCBI Taxonomy" id="994334"/>
    <lineage>
        <taxon>Eukaryota</taxon>
        <taxon>Fungi</taxon>
        <taxon>Fungi incertae sedis</taxon>
        <taxon>Mucoromycota</taxon>
        <taxon>Mucoromycotina</taxon>
        <taxon>Endogonomycetes</taxon>
        <taxon>Endogonales</taxon>
        <taxon>Endogonaceae</taxon>
        <taxon>Jimgerdemannia</taxon>
    </lineage>
</organism>
<protein>
    <submittedName>
        <fullName evidence="2">Uncharacterized protein</fullName>
    </submittedName>
</protein>
<dbReference type="InterPro" id="IPR036770">
    <property type="entry name" value="Ankyrin_rpt-contain_sf"/>
</dbReference>
<sequence length="99" mass="10940">MNIFRAVKENNVAFIEALINSQNNPSSGSAPTKGGGQRSDGKGQKSAALNLNRWTLCGTTALHLAVTWDRREVVRALVECPQVNVNLVDRENRWTALHR</sequence>
<dbReference type="EMBL" id="RBNJ01008850">
    <property type="protein sequence ID" value="RUS27204.1"/>
    <property type="molecule type" value="Genomic_DNA"/>
</dbReference>
<dbReference type="AlphaFoldDB" id="A0A433QBU7"/>
<keyword evidence="3" id="KW-1185">Reference proteome</keyword>
<accession>A0A433QBU7</accession>
<reference evidence="2 3" key="1">
    <citation type="journal article" date="2018" name="New Phytol.">
        <title>Phylogenomics of Endogonaceae and evolution of mycorrhizas within Mucoromycota.</title>
        <authorList>
            <person name="Chang Y."/>
            <person name="Desiro A."/>
            <person name="Na H."/>
            <person name="Sandor L."/>
            <person name="Lipzen A."/>
            <person name="Clum A."/>
            <person name="Barry K."/>
            <person name="Grigoriev I.V."/>
            <person name="Martin F.M."/>
            <person name="Stajich J.E."/>
            <person name="Smith M.E."/>
            <person name="Bonito G."/>
            <person name="Spatafora J.W."/>
        </authorList>
    </citation>
    <scope>NUCLEOTIDE SEQUENCE [LARGE SCALE GENOMIC DNA]</scope>
    <source>
        <strain evidence="2 3">AD002</strain>
    </source>
</reference>
<evidence type="ECO:0000256" key="1">
    <source>
        <dbReference type="SAM" id="MobiDB-lite"/>
    </source>
</evidence>
<name>A0A433QBU7_9FUNG</name>
<evidence type="ECO:0000313" key="3">
    <source>
        <dbReference type="Proteomes" id="UP000274822"/>
    </source>
</evidence>
<gene>
    <name evidence="2" type="ORF">BC938DRAFT_483592</name>
</gene>
<dbReference type="SUPFAM" id="SSF48403">
    <property type="entry name" value="Ankyrin repeat"/>
    <property type="match status" value="1"/>
</dbReference>
<dbReference type="Gene3D" id="1.25.40.20">
    <property type="entry name" value="Ankyrin repeat-containing domain"/>
    <property type="match status" value="1"/>
</dbReference>
<dbReference type="InterPro" id="IPR002110">
    <property type="entry name" value="Ankyrin_rpt"/>
</dbReference>
<comment type="caution">
    <text evidence="2">The sequence shown here is derived from an EMBL/GenBank/DDBJ whole genome shotgun (WGS) entry which is preliminary data.</text>
</comment>
<feature type="compositionally biased region" description="Polar residues" evidence="1">
    <location>
        <begin position="21"/>
        <end position="30"/>
    </location>
</feature>
<evidence type="ECO:0000313" key="2">
    <source>
        <dbReference type="EMBL" id="RUS27204.1"/>
    </source>
</evidence>